<organism evidence="2 3">
    <name type="scientific">Brassica cretica</name>
    <name type="common">Mustard</name>
    <dbReference type="NCBI Taxonomy" id="69181"/>
    <lineage>
        <taxon>Eukaryota</taxon>
        <taxon>Viridiplantae</taxon>
        <taxon>Streptophyta</taxon>
        <taxon>Embryophyta</taxon>
        <taxon>Tracheophyta</taxon>
        <taxon>Spermatophyta</taxon>
        <taxon>Magnoliopsida</taxon>
        <taxon>eudicotyledons</taxon>
        <taxon>Gunneridae</taxon>
        <taxon>Pentapetalae</taxon>
        <taxon>rosids</taxon>
        <taxon>malvids</taxon>
        <taxon>Brassicales</taxon>
        <taxon>Brassicaceae</taxon>
        <taxon>Brassiceae</taxon>
        <taxon>Brassica</taxon>
    </lineage>
</organism>
<reference evidence="2 3" key="1">
    <citation type="journal article" date="2020" name="BMC Genomics">
        <title>Intraspecific diversification of the crop wild relative Brassica cretica Lam. using demographic model selection.</title>
        <authorList>
            <person name="Kioukis A."/>
            <person name="Michalopoulou V.A."/>
            <person name="Briers L."/>
            <person name="Pirintsos S."/>
            <person name="Studholme D.J."/>
            <person name="Pavlidis P."/>
            <person name="Sarris P.F."/>
        </authorList>
    </citation>
    <scope>NUCLEOTIDE SEQUENCE [LARGE SCALE GENOMIC DNA]</scope>
    <source>
        <strain evidence="3">cv. PFS-1207/04</strain>
    </source>
</reference>
<accession>A0ABQ7F590</accession>
<evidence type="ECO:0000313" key="3">
    <source>
        <dbReference type="Proteomes" id="UP000266723"/>
    </source>
</evidence>
<feature type="region of interest" description="Disordered" evidence="1">
    <location>
        <begin position="333"/>
        <end position="372"/>
    </location>
</feature>
<proteinExistence type="predicted"/>
<evidence type="ECO:0000256" key="1">
    <source>
        <dbReference type="SAM" id="MobiDB-lite"/>
    </source>
</evidence>
<protein>
    <recommendedName>
        <fullName evidence="4">DUF287 domain-containing protein</fullName>
    </recommendedName>
</protein>
<keyword evidence="3" id="KW-1185">Reference proteome</keyword>
<feature type="compositionally biased region" description="Polar residues" evidence="1">
    <location>
        <begin position="359"/>
        <end position="372"/>
    </location>
</feature>
<dbReference type="EMBL" id="QGKV02000297">
    <property type="protein sequence ID" value="KAF3610381.1"/>
    <property type="molecule type" value="Genomic_DNA"/>
</dbReference>
<feature type="compositionally biased region" description="Acidic residues" evidence="1">
    <location>
        <begin position="145"/>
        <end position="157"/>
    </location>
</feature>
<feature type="compositionally biased region" description="Polar residues" evidence="1">
    <location>
        <begin position="341"/>
        <end position="352"/>
    </location>
</feature>
<evidence type="ECO:0000313" key="2">
    <source>
        <dbReference type="EMBL" id="KAF3610381.1"/>
    </source>
</evidence>
<feature type="region of interest" description="Disordered" evidence="1">
    <location>
        <begin position="139"/>
        <end position="159"/>
    </location>
</feature>
<comment type="caution">
    <text evidence="2">The sequence shown here is derived from an EMBL/GenBank/DDBJ whole genome shotgun (WGS) entry which is preliminary data.</text>
</comment>
<gene>
    <name evidence="2" type="ORF">DY000_02049526</name>
</gene>
<sequence length="372" mass="42416">MAESHEIELKIQFGGSVKKIGKEDYEFLGELGSKNVEWKIDEIVWDRFVDFCKQEALIRAPVGLIWFKSEKAEMKQLRYVYDRYDEEMLMLRSVSKLGINVVEDNEDGGDEVVADVTDGTSDVRFQSVFEEGEKVVPDKEAYGNDIEEEDKDDDSEDERAPVYVEYTDTPVDKMATSATDFPPDSMMLEVFVAIRRLKKKIREHESVLDLEITRACEKQLSIVFDIGMETLKAAWMNLEDNEVNELADSLRDCGEEMKSNGFCPYGSMKKEQILCDKYKERMSKRCESSFADTDEQVAELIKIFIEDPDLLGMIQAGDMLGEIPPGENKLVQKELGKMSASYHQKQPEQTAASPEKQTESQQEQTAAPSLKH</sequence>
<evidence type="ECO:0008006" key="4">
    <source>
        <dbReference type="Google" id="ProtNLM"/>
    </source>
</evidence>
<name>A0ABQ7F590_BRACR</name>
<dbReference type="Proteomes" id="UP000266723">
    <property type="component" value="Unassembled WGS sequence"/>
</dbReference>